<dbReference type="GO" id="GO:0009313">
    <property type="term" value="P:oligosaccharide catabolic process"/>
    <property type="evidence" value="ECO:0007669"/>
    <property type="project" value="TreeGrafter"/>
</dbReference>
<dbReference type="SUPFAM" id="SSF88713">
    <property type="entry name" value="Glycoside hydrolase/deacetylase"/>
    <property type="match status" value="1"/>
</dbReference>
<comment type="similarity">
    <text evidence="1">Belongs to the glycosyl hydrolase 38 family.</text>
</comment>
<evidence type="ECO:0000256" key="3">
    <source>
        <dbReference type="ARBA" id="ARBA00022801"/>
    </source>
</evidence>
<gene>
    <name evidence="6" type="ORF">AXK12_01265</name>
</gene>
<dbReference type="InterPro" id="IPR054723">
    <property type="entry name" value="Ams1-like_N"/>
</dbReference>
<dbReference type="Pfam" id="PF07748">
    <property type="entry name" value="Glyco_hydro_38C"/>
    <property type="match status" value="1"/>
</dbReference>
<sequence>MSRANPFLEFVPNRTEAIMRWLRRSLWLERRALEVTATRPTPEHRAFESIQTERRSRVKVGDVWGKLYDQRWFHLEIPPAAKGRQWTLEWRDQGEATLYVDGLPHYGFDPAHRYVALPQGTREVWIEGYCCQSCIWHPDATGLSPYGSLFGGGFIQYRDDVVWDCLQELGVLFDLMMTLRSQQDPKPTPHLNGVGLQPRVNDATPIYRKLLRLLNGACSTYEREGTTALREALIAAREELKNARPILKGALTGHAHIDLVWIWPERMGEAKAVHTFATMNRLMSMYPEFRFAYSQPASYRAVERRAPQLAASVKKHIARGVWQPTGGLDVESDTLLPCGEALARSFMLGQAEFARLRGKGGASRLVWLPDVFGYSVCLPQLMRLTGIDWFFTTKLTWSSINRFPYSSFVWRGNDGSEVVAHLTQNVGYTNYTHISEISANARGHSQSHLHPEFLHPTGHGDGGGGPTEEHIERVRRLSALCDLPELEWDHPEAFFSRLEPLRDQLPVHQGECYLEYHRGVYTTHGDFKAVFRGAERALQIREAVAAATGEVPDLVGPWRRLVFTQFHDFIPGSSIAEVYAEGNAELGTLIKTQMQAVCERLAAAGAGRASSRSGEKQKSTTAQLFNPLALPWRGWIDGRWYEIAPLSSVPVTEGVVPSERRQVTASVAKSGTAKLRSDRVQARLTSDGRLAELVIDGRPVAFSAAAAGAVIYLDNPANFEAWDIDRDALDLGEPVTTPVTVTVEADSPHAAAILVRRKLGEASELVLRYEVRAGEPLLRITAEVDWHETCKLLKLHFPTEYKGRFVRFGAPYGSVLRGQQPGEPITEAQWEVPGSRWATVSLDGEREGLALITEAKYGFSASDGELTVSLLRSASITAAETNPYMHAAPPSLSRYQPPSPFSDQGHHTISLALTSYSSATPQEQHPAALADTLFTLPVAYRGAPASAGLRGVEDAPTLIPAWAMPVEKGAWVLRLHEVGGARGTARLALAEGWRARPATLDGQAQEPPLEEGLIAYSPYKIISVRIERG</sequence>
<evidence type="ECO:0000259" key="5">
    <source>
        <dbReference type="SMART" id="SM00872"/>
    </source>
</evidence>
<dbReference type="SUPFAM" id="SSF74650">
    <property type="entry name" value="Galactose mutarotase-like"/>
    <property type="match status" value="1"/>
</dbReference>
<reference evidence="6 7" key="1">
    <citation type="submission" date="2016-02" db="EMBL/GenBank/DDBJ databases">
        <authorList>
            <person name="Wen L."/>
            <person name="He K."/>
            <person name="Yang H."/>
        </authorList>
    </citation>
    <scope>NUCLEOTIDE SEQUENCE [LARGE SCALE GENOMIC DNA]</scope>
    <source>
        <strain evidence="6 7">CV41</strain>
    </source>
</reference>
<keyword evidence="4" id="KW-0326">Glycosidase</keyword>
<dbReference type="GO" id="GO:0046872">
    <property type="term" value="F:metal ion binding"/>
    <property type="evidence" value="ECO:0007669"/>
    <property type="project" value="UniProtKB-KW"/>
</dbReference>
<keyword evidence="2" id="KW-0479">Metal-binding</keyword>
<dbReference type="InterPro" id="IPR000602">
    <property type="entry name" value="Glyco_hydro_38_N"/>
</dbReference>
<dbReference type="GO" id="GO:0030246">
    <property type="term" value="F:carbohydrate binding"/>
    <property type="evidence" value="ECO:0007669"/>
    <property type="project" value="InterPro"/>
</dbReference>
<dbReference type="RefSeq" id="WP_068710846.1">
    <property type="nucleotide sequence ID" value="NZ_LSZP01000004.1"/>
</dbReference>
<protein>
    <recommendedName>
        <fullName evidence="5">Glycoside hydrolase family 38 central domain-containing protein</fullName>
    </recommendedName>
</protein>
<evidence type="ECO:0000313" key="6">
    <source>
        <dbReference type="EMBL" id="KXU37820.1"/>
    </source>
</evidence>
<dbReference type="AlphaFoldDB" id="A0A139STN0"/>
<dbReference type="Proteomes" id="UP000071392">
    <property type="component" value="Unassembled WGS sequence"/>
</dbReference>
<dbReference type="InterPro" id="IPR011013">
    <property type="entry name" value="Gal_mutarotase_sf_dom"/>
</dbReference>
<dbReference type="InterPro" id="IPR028995">
    <property type="entry name" value="Glyco_hydro_57/38_cen_sf"/>
</dbReference>
<dbReference type="Gene3D" id="2.70.98.30">
    <property type="entry name" value="Golgi alpha-mannosidase II, domain 4"/>
    <property type="match status" value="1"/>
</dbReference>
<dbReference type="EMBL" id="LSZP01000004">
    <property type="protein sequence ID" value="KXU37820.1"/>
    <property type="molecule type" value="Genomic_DNA"/>
</dbReference>
<dbReference type="Pfam" id="PF01074">
    <property type="entry name" value="Glyco_hydro_38N"/>
    <property type="match status" value="1"/>
</dbReference>
<dbReference type="CDD" id="cd10789">
    <property type="entry name" value="GH38N_AMII_ER_cytosolic"/>
    <property type="match status" value="1"/>
</dbReference>
<evidence type="ECO:0000256" key="2">
    <source>
        <dbReference type="ARBA" id="ARBA00022723"/>
    </source>
</evidence>
<dbReference type="PANTHER" id="PTHR46017">
    <property type="entry name" value="ALPHA-MANNOSIDASE 2C1"/>
    <property type="match status" value="1"/>
</dbReference>
<dbReference type="SUPFAM" id="SSF88688">
    <property type="entry name" value="Families 57/38 glycoside transferase middle domain"/>
    <property type="match status" value="1"/>
</dbReference>
<dbReference type="SMART" id="SM00872">
    <property type="entry name" value="Alpha-mann_mid"/>
    <property type="match status" value="1"/>
</dbReference>
<dbReference type="OrthoDB" id="9772207at2"/>
<keyword evidence="7" id="KW-1185">Reference proteome</keyword>
<evidence type="ECO:0000313" key="7">
    <source>
        <dbReference type="Proteomes" id="UP000071392"/>
    </source>
</evidence>
<dbReference type="PANTHER" id="PTHR46017:SF1">
    <property type="entry name" value="ALPHA-MANNOSIDASE 2C1"/>
    <property type="match status" value="1"/>
</dbReference>
<dbReference type="GO" id="GO:0004559">
    <property type="term" value="F:alpha-mannosidase activity"/>
    <property type="evidence" value="ECO:0007669"/>
    <property type="project" value="InterPro"/>
</dbReference>
<dbReference type="InterPro" id="IPR011330">
    <property type="entry name" value="Glyco_hydro/deAcase_b/a-brl"/>
</dbReference>
<comment type="caution">
    <text evidence="6">The sequence shown here is derived from an EMBL/GenBank/DDBJ whole genome shotgun (WGS) entry which is preliminary data.</text>
</comment>
<dbReference type="Pfam" id="PF22907">
    <property type="entry name" value="Ams1-like_1st"/>
    <property type="match status" value="1"/>
</dbReference>
<organism evidence="6 7">
    <name type="scientific">Cephaloticoccus capnophilus</name>
    <dbReference type="NCBI Taxonomy" id="1548208"/>
    <lineage>
        <taxon>Bacteria</taxon>
        <taxon>Pseudomonadati</taxon>
        <taxon>Verrucomicrobiota</taxon>
        <taxon>Opitutia</taxon>
        <taxon>Opitutales</taxon>
        <taxon>Opitutaceae</taxon>
        <taxon>Cephaloticoccus</taxon>
    </lineage>
</organism>
<dbReference type="GO" id="GO:0006013">
    <property type="term" value="P:mannose metabolic process"/>
    <property type="evidence" value="ECO:0007669"/>
    <property type="project" value="InterPro"/>
</dbReference>
<dbReference type="Gene3D" id="1.20.1270.50">
    <property type="entry name" value="Glycoside hydrolase family 38, central domain"/>
    <property type="match status" value="1"/>
</dbReference>
<dbReference type="InterPro" id="IPR015341">
    <property type="entry name" value="Glyco_hydro_38_cen"/>
</dbReference>
<keyword evidence="3" id="KW-0378">Hydrolase</keyword>
<dbReference type="Pfam" id="PF09261">
    <property type="entry name" value="Alpha-mann_mid"/>
    <property type="match status" value="1"/>
</dbReference>
<feature type="domain" description="Glycoside hydrolase family 38 central" evidence="5">
    <location>
        <begin position="515"/>
        <end position="586"/>
    </location>
</feature>
<dbReference type="InterPro" id="IPR037094">
    <property type="entry name" value="Glyco_hydro_38_cen_sf"/>
</dbReference>
<dbReference type="Gene3D" id="3.20.110.10">
    <property type="entry name" value="Glycoside hydrolase 38, N terminal domain"/>
    <property type="match status" value="1"/>
</dbReference>
<dbReference type="STRING" id="1548208.AXK12_01265"/>
<accession>A0A139STN0</accession>
<dbReference type="InterPro" id="IPR027291">
    <property type="entry name" value="Glyco_hydro_38_N_sf"/>
</dbReference>
<evidence type="ECO:0000256" key="4">
    <source>
        <dbReference type="ARBA" id="ARBA00023295"/>
    </source>
</evidence>
<name>A0A139STN0_9BACT</name>
<evidence type="ECO:0000256" key="1">
    <source>
        <dbReference type="ARBA" id="ARBA00009792"/>
    </source>
</evidence>
<dbReference type="InterPro" id="IPR011682">
    <property type="entry name" value="Glyco_hydro_38_C"/>
</dbReference>
<proteinExistence type="inferred from homology"/>